<evidence type="ECO:0008006" key="4">
    <source>
        <dbReference type="Google" id="ProtNLM"/>
    </source>
</evidence>
<dbReference type="EMBL" id="BAABJI010000002">
    <property type="protein sequence ID" value="GAA4914579.1"/>
    <property type="molecule type" value="Genomic_DNA"/>
</dbReference>
<reference evidence="3" key="1">
    <citation type="journal article" date="2019" name="Int. J. Syst. Evol. Microbiol.">
        <title>The Global Catalogue of Microorganisms (GCM) 10K type strain sequencing project: providing services to taxonomists for standard genome sequencing and annotation.</title>
        <authorList>
            <consortium name="The Broad Institute Genomics Platform"/>
            <consortium name="The Broad Institute Genome Sequencing Center for Infectious Disease"/>
            <person name="Wu L."/>
            <person name="Ma J."/>
        </authorList>
    </citation>
    <scope>NUCLEOTIDE SEQUENCE [LARGE SCALE GENOMIC DNA]</scope>
    <source>
        <strain evidence="3">JCM 18283</strain>
    </source>
</reference>
<gene>
    <name evidence="2" type="ORF">GCM10023313_17470</name>
</gene>
<evidence type="ECO:0000256" key="1">
    <source>
        <dbReference type="SAM" id="Phobius"/>
    </source>
</evidence>
<evidence type="ECO:0000313" key="2">
    <source>
        <dbReference type="EMBL" id="GAA4914579.1"/>
    </source>
</evidence>
<keyword evidence="1" id="KW-0472">Membrane</keyword>
<dbReference type="Proteomes" id="UP001501436">
    <property type="component" value="Unassembled WGS sequence"/>
</dbReference>
<dbReference type="RefSeq" id="WP_345330739.1">
    <property type="nucleotide sequence ID" value="NZ_BAABJI010000002.1"/>
</dbReference>
<keyword evidence="3" id="KW-1185">Reference proteome</keyword>
<feature type="transmembrane region" description="Helical" evidence="1">
    <location>
        <begin position="25"/>
        <end position="44"/>
    </location>
</feature>
<protein>
    <recommendedName>
        <fullName evidence="4">Flagellin-like protein</fullName>
    </recommendedName>
</protein>
<keyword evidence="1" id="KW-1133">Transmembrane helix</keyword>
<comment type="caution">
    <text evidence="2">The sequence shown here is derived from an EMBL/GenBank/DDBJ whole genome shotgun (WGS) entry which is preliminary data.</text>
</comment>
<keyword evidence="1" id="KW-0812">Transmembrane</keyword>
<sequence length="52" mass="5708">MKNLTTTLNRFGFRVMNNEMKGLDVAIIVAVCLTISMAVILLIGDPSQLANR</sequence>
<evidence type="ECO:0000313" key="3">
    <source>
        <dbReference type="Proteomes" id="UP001501436"/>
    </source>
</evidence>
<organism evidence="2 3">
    <name type="scientific">Mucilaginibacter defluvii</name>
    <dbReference type="NCBI Taxonomy" id="1196019"/>
    <lineage>
        <taxon>Bacteria</taxon>
        <taxon>Pseudomonadati</taxon>
        <taxon>Bacteroidota</taxon>
        <taxon>Sphingobacteriia</taxon>
        <taxon>Sphingobacteriales</taxon>
        <taxon>Sphingobacteriaceae</taxon>
        <taxon>Mucilaginibacter</taxon>
    </lineage>
</organism>
<proteinExistence type="predicted"/>
<name>A0ABP9FSR3_9SPHI</name>
<accession>A0ABP9FSR3</accession>